<sequence length="135" mass="15681">MSQHLSYLMGAEEITDTELKDLNIEIVGKTETGSRKIKIPTEKLPQYLELIKAKLTEGFWNEVVGEKKIIFVFKFKDGSIKELVLSPETEAEIAKLCSELNDEKPEDTANVYKYLSEDDFYHDFVLEHYQDMINR</sequence>
<proteinExistence type="predicted"/>
<gene>
    <name evidence="1" type="ORF">A3D26_00145</name>
</gene>
<comment type="caution">
    <text evidence="1">The sequence shown here is derived from an EMBL/GenBank/DDBJ whole genome shotgun (WGS) entry which is preliminary data.</text>
</comment>
<dbReference type="STRING" id="1797516.A3D26_00145"/>
<name>A0A1G1V562_9BACT</name>
<accession>A0A1G1V562</accession>
<evidence type="ECO:0000313" key="2">
    <source>
        <dbReference type="Proteomes" id="UP000178319"/>
    </source>
</evidence>
<protein>
    <submittedName>
        <fullName evidence="1">Uncharacterized protein</fullName>
    </submittedName>
</protein>
<organism evidence="1 2">
    <name type="scientific">Candidatus Blackburnbacteria bacterium RIFCSPHIGHO2_02_FULL_44_20</name>
    <dbReference type="NCBI Taxonomy" id="1797516"/>
    <lineage>
        <taxon>Bacteria</taxon>
        <taxon>Candidatus Blackburniibacteriota</taxon>
    </lineage>
</organism>
<reference evidence="1 2" key="1">
    <citation type="journal article" date="2016" name="Nat. Commun.">
        <title>Thousands of microbial genomes shed light on interconnected biogeochemical processes in an aquifer system.</title>
        <authorList>
            <person name="Anantharaman K."/>
            <person name="Brown C.T."/>
            <person name="Hug L.A."/>
            <person name="Sharon I."/>
            <person name="Castelle C.J."/>
            <person name="Probst A.J."/>
            <person name="Thomas B.C."/>
            <person name="Singh A."/>
            <person name="Wilkins M.J."/>
            <person name="Karaoz U."/>
            <person name="Brodie E.L."/>
            <person name="Williams K.H."/>
            <person name="Hubbard S.S."/>
            <person name="Banfield J.F."/>
        </authorList>
    </citation>
    <scope>NUCLEOTIDE SEQUENCE [LARGE SCALE GENOMIC DNA]</scope>
</reference>
<dbReference type="AlphaFoldDB" id="A0A1G1V562"/>
<dbReference type="Proteomes" id="UP000178319">
    <property type="component" value="Unassembled WGS sequence"/>
</dbReference>
<evidence type="ECO:0000313" key="1">
    <source>
        <dbReference type="EMBL" id="OGY10496.1"/>
    </source>
</evidence>
<dbReference type="EMBL" id="MHBZ01000033">
    <property type="protein sequence ID" value="OGY10496.1"/>
    <property type="molecule type" value="Genomic_DNA"/>
</dbReference>